<evidence type="ECO:0000313" key="14">
    <source>
        <dbReference type="Proteomes" id="UP000887575"/>
    </source>
</evidence>
<evidence type="ECO:0000256" key="8">
    <source>
        <dbReference type="ARBA" id="ARBA00022989"/>
    </source>
</evidence>
<keyword evidence="10 12" id="KW-0472">Membrane</keyword>
<dbReference type="GO" id="GO:0034220">
    <property type="term" value="P:monoatomic ion transmembrane transport"/>
    <property type="evidence" value="ECO:0007669"/>
    <property type="project" value="UniProtKB-KW"/>
</dbReference>
<sequence>MNVVGSILNLIKPKEDDLGSDRMNYFYTTVIITFVSITITMKQQVGNPLQCWVPHQFGKPWEQYAENYCFVYNTYWVNPDERVPTSVQERVAKQLIYYQWVSFIMGLEALFFYLPSAVWGALYRKSGINILAMTKAAMEAENAADETARMKKLGIIQMHFDEYVRLNQARRKYNPTMMKRIAKFGLVDGCFISNSYLFIKCLYMLNLIGQFLMQNQFLGQHNHLWGATILNDIISGSNWEDTGNFPRIAMCDFEVRVLGNFQRYSVQCVLVLNMFNEKIFLFLYWWFIVVFVFTLTDTIQMAIRTRAPGKKEQFIRKFMKVSLKDDDLLIEFCKRKINADIVILLQIISNHSSDIVTTEIIDIMWKDHKENFLRKEAVESGIITNCDGKFDLEESSDEENSQKTNIPNKNNRKFIP</sequence>
<name>A0AAF3ETE5_9BILA</name>
<dbReference type="WBParaSite" id="MBELARI_LOCUS17431">
    <property type="protein sequence ID" value="MBELARI_LOCUS17431"/>
    <property type="gene ID" value="MBELARI_LOCUS17431"/>
</dbReference>
<comment type="function">
    <text evidence="12">Structural component of the gap junctions.</text>
</comment>
<dbReference type="PRINTS" id="PR01262">
    <property type="entry name" value="INNEXIN"/>
</dbReference>
<evidence type="ECO:0000256" key="13">
    <source>
        <dbReference type="SAM" id="MobiDB-lite"/>
    </source>
</evidence>
<comment type="subcellular location">
    <subcellularLocation>
        <location evidence="1">Cell junction</location>
        <location evidence="1">Gap junction</location>
    </subcellularLocation>
    <subcellularLocation>
        <location evidence="2 12">Cell membrane</location>
        <topology evidence="2 12">Multi-pass membrane protein</topology>
    </subcellularLocation>
</comment>
<gene>
    <name evidence="12" type="primary">inx</name>
</gene>
<protein>
    <recommendedName>
        <fullName evidence="12">Innexin</fullName>
    </recommendedName>
</protein>
<evidence type="ECO:0000256" key="11">
    <source>
        <dbReference type="ARBA" id="ARBA00023303"/>
    </source>
</evidence>
<dbReference type="Proteomes" id="UP000887575">
    <property type="component" value="Unassembled WGS sequence"/>
</dbReference>
<feature type="transmembrane region" description="Helical" evidence="12">
    <location>
        <begin position="24"/>
        <end position="41"/>
    </location>
</feature>
<proteinExistence type="inferred from homology"/>
<evidence type="ECO:0000256" key="12">
    <source>
        <dbReference type="RuleBase" id="RU010713"/>
    </source>
</evidence>
<reference evidence="15" key="1">
    <citation type="submission" date="2024-02" db="UniProtKB">
        <authorList>
            <consortium name="WormBaseParasite"/>
        </authorList>
    </citation>
    <scope>IDENTIFICATION</scope>
</reference>
<evidence type="ECO:0000256" key="5">
    <source>
        <dbReference type="ARBA" id="ARBA00022692"/>
    </source>
</evidence>
<evidence type="ECO:0000256" key="10">
    <source>
        <dbReference type="ARBA" id="ARBA00023136"/>
    </source>
</evidence>
<keyword evidence="9 12" id="KW-0406">Ion transport</keyword>
<organism evidence="14 15">
    <name type="scientific">Mesorhabditis belari</name>
    <dbReference type="NCBI Taxonomy" id="2138241"/>
    <lineage>
        <taxon>Eukaryota</taxon>
        <taxon>Metazoa</taxon>
        <taxon>Ecdysozoa</taxon>
        <taxon>Nematoda</taxon>
        <taxon>Chromadorea</taxon>
        <taxon>Rhabditida</taxon>
        <taxon>Rhabditina</taxon>
        <taxon>Rhabditomorpha</taxon>
        <taxon>Rhabditoidea</taxon>
        <taxon>Rhabditidae</taxon>
        <taxon>Mesorhabditinae</taxon>
        <taxon>Mesorhabditis</taxon>
    </lineage>
</organism>
<evidence type="ECO:0000256" key="4">
    <source>
        <dbReference type="ARBA" id="ARBA00022475"/>
    </source>
</evidence>
<dbReference type="AlphaFoldDB" id="A0AAF3ETE5"/>
<dbReference type="Pfam" id="PF00876">
    <property type="entry name" value="Innexin"/>
    <property type="match status" value="1"/>
</dbReference>
<dbReference type="GO" id="GO:0005921">
    <property type="term" value="C:gap junction"/>
    <property type="evidence" value="ECO:0007669"/>
    <property type="project" value="UniProtKB-SubCell"/>
</dbReference>
<accession>A0AAF3ETE5</accession>
<dbReference type="PANTHER" id="PTHR11893:SF21">
    <property type="entry name" value="INNEXIN EAT-5"/>
    <property type="match status" value="1"/>
</dbReference>
<evidence type="ECO:0000256" key="2">
    <source>
        <dbReference type="ARBA" id="ARBA00004651"/>
    </source>
</evidence>
<dbReference type="GO" id="GO:0005243">
    <property type="term" value="F:gap junction channel activity"/>
    <property type="evidence" value="ECO:0007669"/>
    <property type="project" value="TreeGrafter"/>
</dbReference>
<feature type="region of interest" description="Disordered" evidence="13">
    <location>
        <begin position="393"/>
        <end position="416"/>
    </location>
</feature>
<dbReference type="PROSITE" id="PS51013">
    <property type="entry name" value="PANNEXIN"/>
    <property type="match status" value="1"/>
</dbReference>
<keyword evidence="14" id="KW-1185">Reference proteome</keyword>
<comment type="similarity">
    <text evidence="12">Belongs to the pannexin family.</text>
</comment>
<evidence type="ECO:0000256" key="1">
    <source>
        <dbReference type="ARBA" id="ARBA00004610"/>
    </source>
</evidence>
<keyword evidence="8 12" id="KW-1133">Transmembrane helix</keyword>
<keyword evidence="4" id="KW-1003">Cell membrane</keyword>
<keyword evidence="3 12" id="KW-0813">Transport</keyword>
<keyword evidence="11 12" id="KW-0407">Ion channel</keyword>
<evidence type="ECO:0000256" key="6">
    <source>
        <dbReference type="ARBA" id="ARBA00022868"/>
    </source>
</evidence>
<keyword evidence="7" id="KW-0965">Cell junction</keyword>
<keyword evidence="6" id="KW-0303">Gap junction</keyword>
<evidence type="ECO:0000256" key="3">
    <source>
        <dbReference type="ARBA" id="ARBA00022448"/>
    </source>
</evidence>
<dbReference type="PANTHER" id="PTHR11893">
    <property type="entry name" value="INNEXIN"/>
    <property type="match status" value="1"/>
</dbReference>
<evidence type="ECO:0000256" key="9">
    <source>
        <dbReference type="ARBA" id="ARBA00023065"/>
    </source>
</evidence>
<feature type="transmembrane region" description="Helical" evidence="12">
    <location>
        <begin position="279"/>
        <end position="296"/>
    </location>
</feature>
<keyword evidence="5 12" id="KW-0812">Transmembrane</keyword>
<feature type="transmembrane region" description="Helical" evidence="12">
    <location>
        <begin position="97"/>
        <end position="123"/>
    </location>
</feature>
<dbReference type="GO" id="GO:0005886">
    <property type="term" value="C:plasma membrane"/>
    <property type="evidence" value="ECO:0007669"/>
    <property type="project" value="UniProtKB-SubCell"/>
</dbReference>
<evidence type="ECO:0000313" key="15">
    <source>
        <dbReference type="WBParaSite" id="MBELARI_LOCUS17431"/>
    </source>
</evidence>
<dbReference type="InterPro" id="IPR000990">
    <property type="entry name" value="Innexin"/>
</dbReference>
<evidence type="ECO:0000256" key="7">
    <source>
        <dbReference type="ARBA" id="ARBA00022949"/>
    </source>
</evidence>
<feature type="transmembrane region" description="Helical" evidence="12">
    <location>
        <begin position="181"/>
        <end position="205"/>
    </location>
</feature>